<evidence type="ECO:0000256" key="2">
    <source>
        <dbReference type="ARBA" id="ARBA00023315"/>
    </source>
</evidence>
<dbReference type="InterPro" id="IPR051531">
    <property type="entry name" value="N-acetyltransferase"/>
</dbReference>
<organism evidence="5 6">
    <name type="scientific">Planococcus lenghuensis</name>
    <dbReference type="NCBI Taxonomy" id="2213202"/>
    <lineage>
        <taxon>Bacteria</taxon>
        <taxon>Bacillati</taxon>
        <taxon>Bacillota</taxon>
        <taxon>Bacilli</taxon>
        <taxon>Bacillales</taxon>
        <taxon>Caryophanaceae</taxon>
        <taxon>Planococcus</taxon>
    </lineage>
</organism>
<dbReference type="SUPFAM" id="SSF55729">
    <property type="entry name" value="Acyl-CoA N-acyltransferases (Nat)"/>
    <property type="match status" value="1"/>
</dbReference>
<dbReference type="Pfam" id="PF13302">
    <property type="entry name" value="Acetyltransf_3"/>
    <property type="match status" value="1"/>
</dbReference>
<dbReference type="AlphaFoldDB" id="A0A1Q2L3L0"/>
<comment type="similarity">
    <text evidence="3">Belongs to the acetyltransferase family. RimJ subfamily.</text>
</comment>
<gene>
    <name evidence="5" type="ORF">B0X71_05410</name>
</gene>
<keyword evidence="6" id="KW-1185">Reference proteome</keyword>
<feature type="domain" description="N-acetyltransferase" evidence="4">
    <location>
        <begin position="6"/>
        <end position="171"/>
    </location>
</feature>
<dbReference type="CDD" id="cd04301">
    <property type="entry name" value="NAT_SF"/>
    <property type="match status" value="1"/>
</dbReference>
<proteinExistence type="inferred from homology"/>
<evidence type="ECO:0000256" key="3">
    <source>
        <dbReference type="ARBA" id="ARBA00038502"/>
    </source>
</evidence>
<dbReference type="Gene3D" id="3.40.630.30">
    <property type="match status" value="1"/>
</dbReference>
<protein>
    <submittedName>
        <fullName evidence="5">GNAT family N-acetyltransferase</fullName>
    </submittedName>
</protein>
<reference evidence="5 6" key="1">
    <citation type="submission" date="2017-02" db="EMBL/GenBank/DDBJ databases">
        <title>The complete genomic sequence of a novel cold adapted crude oil-degrading bacterium Planococcus qaidamina Y42.</title>
        <authorList>
            <person name="Yang R."/>
        </authorList>
    </citation>
    <scope>NUCLEOTIDE SEQUENCE [LARGE SCALE GENOMIC DNA]</scope>
    <source>
        <strain evidence="5 6">Y42</strain>
    </source>
</reference>
<evidence type="ECO:0000256" key="1">
    <source>
        <dbReference type="ARBA" id="ARBA00022679"/>
    </source>
</evidence>
<dbReference type="GO" id="GO:0016747">
    <property type="term" value="F:acyltransferase activity, transferring groups other than amino-acyl groups"/>
    <property type="evidence" value="ECO:0007669"/>
    <property type="project" value="InterPro"/>
</dbReference>
<dbReference type="OrthoDB" id="9785602at2"/>
<accession>A0A1Q2L3L0</accession>
<dbReference type="EMBL" id="CP019640">
    <property type="protein sequence ID" value="AQQ55011.1"/>
    <property type="molecule type" value="Genomic_DNA"/>
</dbReference>
<evidence type="ECO:0000313" key="6">
    <source>
        <dbReference type="Proteomes" id="UP000188184"/>
    </source>
</evidence>
<dbReference type="Proteomes" id="UP000188184">
    <property type="component" value="Chromosome"/>
</dbReference>
<dbReference type="PANTHER" id="PTHR43792:SF8">
    <property type="entry name" value="[RIBOSOMAL PROTEIN US5]-ALANINE N-ACETYLTRANSFERASE"/>
    <property type="match status" value="1"/>
</dbReference>
<name>A0A1Q2L3L0_9BACL</name>
<keyword evidence="1 5" id="KW-0808">Transferase</keyword>
<dbReference type="PROSITE" id="PS51186">
    <property type="entry name" value="GNAT"/>
    <property type="match status" value="1"/>
</dbReference>
<keyword evidence="2" id="KW-0012">Acyltransferase</keyword>
<evidence type="ECO:0000259" key="4">
    <source>
        <dbReference type="PROSITE" id="PS51186"/>
    </source>
</evidence>
<dbReference type="InterPro" id="IPR016181">
    <property type="entry name" value="Acyl_CoA_acyltransferase"/>
</dbReference>
<sequence>MKRGRLIMREFKVSDWRGVHDYASVEAVCRYQPWGPNTIEDSRGFVRQVLTDREEEPRIRYAFAVTARDEQFIGAGELNIKSFNHRSAEIGYMVNPAFWRQGIGTEIAEQLLVFGFRKLKMHRIAATCDVRNTGSQKVLENIGMMREGTVPDHLLLADGWRDSFLYSILAPEWEKGRKNGR</sequence>
<dbReference type="KEGG" id="pmar:B0X71_05410"/>
<evidence type="ECO:0000313" key="5">
    <source>
        <dbReference type="EMBL" id="AQQ55011.1"/>
    </source>
</evidence>
<dbReference type="InterPro" id="IPR000182">
    <property type="entry name" value="GNAT_dom"/>
</dbReference>
<dbReference type="PANTHER" id="PTHR43792">
    <property type="entry name" value="GNAT FAMILY, PUTATIVE (AFU_ORTHOLOGUE AFUA_3G00765)-RELATED-RELATED"/>
    <property type="match status" value="1"/>
</dbReference>